<evidence type="ECO:0000313" key="3">
    <source>
        <dbReference type="Proteomes" id="UP001219934"/>
    </source>
</evidence>
<dbReference type="EMBL" id="JAPTMU010000004">
    <property type="protein sequence ID" value="KAJ4944708.1"/>
    <property type="molecule type" value="Genomic_DNA"/>
</dbReference>
<comment type="caution">
    <text evidence="2">The sequence shown here is derived from an EMBL/GenBank/DDBJ whole genome shotgun (WGS) entry which is preliminary data.</text>
</comment>
<dbReference type="Proteomes" id="UP001219934">
    <property type="component" value="Unassembled WGS sequence"/>
</dbReference>
<gene>
    <name evidence="2" type="ORF">JOQ06_013248</name>
</gene>
<accession>A0AAD6FRX0</accession>
<feature type="non-terminal residue" evidence="2">
    <location>
        <position position="54"/>
    </location>
</feature>
<sequence>MLKENDIPIFEDDTTYVDVALQVLSVGTVRCKTNGVDDGDPSAPRTEKTTAHDC</sequence>
<dbReference type="AlphaFoldDB" id="A0AAD6FRX0"/>
<reference evidence="2" key="1">
    <citation type="submission" date="2022-11" db="EMBL/GenBank/DDBJ databases">
        <title>Chromosome-level genome of Pogonophryne albipinna.</title>
        <authorList>
            <person name="Jo E."/>
        </authorList>
    </citation>
    <scope>NUCLEOTIDE SEQUENCE</scope>
    <source>
        <strain evidence="2">SGF0006</strain>
        <tissue evidence="2">Muscle</tissue>
    </source>
</reference>
<feature type="compositionally biased region" description="Basic and acidic residues" evidence="1">
    <location>
        <begin position="45"/>
        <end position="54"/>
    </location>
</feature>
<keyword evidence="3" id="KW-1185">Reference proteome</keyword>
<name>A0AAD6FRX0_9TELE</name>
<feature type="region of interest" description="Disordered" evidence="1">
    <location>
        <begin position="33"/>
        <end position="54"/>
    </location>
</feature>
<protein>
    <submittedName>
        <fullName evidence="2">Uncharacterized protein</fullName>
    </submittedName>
</protein>
<evidence type="ECO:0000256" key="1">
    <source>
        <dbReference type="SAM" id="MobiDB-lite"/>
    </source>
</evidence>
<organism evidence="2 3">
    <name type="scientific">Pogonophryne albipinna</name>
    <dbReference type="NCBI Taxonomy" id="1090488"/>
    <lineage>
        <taxon>Eukaryota</taxon>
        <taxon>Metazoa</taxon>
        <taxon>Chordata</taxon>
        <taxon>Craniata</taxon>
        <taxon>Vertebrata</taxon>
        <taxon>Euteleostomi</taxon>
        <taxon>Actinopterygii</taxon>
        <taxon>Neopterygii</taxon>
        <taxon>Teleostei</taxon>
        <taxon>Neoteleostei</taxon>
        <taxon>Acanthomorphata</taxon>
        <taxon>Eupercaria</taxon>
        <taxon>Perciformes</taxon>
        <taxon>Notothenioidei</taxon>
        <taxon>Pogonophryne</taxon>
    </lineage>
</organism>
<proteinExistence type="predicted"/>
<evidence type="ECO:0000313" key="2">
    <source>
        <dbReference type="EMBL" id="KAJ4944708.1"/>
    </source>
</evidence>